<proteinExistence type="predicted"/>
<gene>
    <name evidence="4" type="ORF">JOD45_003015</name>
</gene>
<organism evidence="4 5">
    <name type="scientific">Scopulibacillus daqui</name>
    <dbReference type="NCBI Taxonomy" id="1469162"/>
    <lineage>
        <taxon>Bacteria</taxon>
        <taxon>Bacillati</taxon>
        <taxon>Bacillota</taxon>
        <taxon>Bacilli</taxon>
        <taxon>Bacillales</taxon>
        <taxon>Sporolactobacillaceae</taxon>
        <taxon>Scopulibacillus</taxon>
    </lineage>
</organism>
<feature type="DNA-binding region" description="H-T-H motif" evidence="2">
    <location>
        <begin position="24"/>
        <end position="43"/>
    </location>
</feature>
<keyword evidence="1 2" id="KW-0238">DNA-binding</keyword>
<dbReference type="InterPro" id="IPR001647">
    <property type="entry name" value="HTH_TetR"/>
</dbReference>
<evidence type="ECO:0000313" key="4">
    <source>
        <dbReference type="EMBL" id="MBM7646781.1"/>
    </source>
</evidence>
<dbReference type="RefSeq" id="WP_205004660.1">
    <property type="nucleotide sequence ID" value="NZ_JAFBER010000029.1"/>
</dbReference>
<evidence type="ECO:0000259" key="3">
    <source>
        <dbReference type="PROSITE" id="PS50977"/>
    </source>
</evidence>
<sequence>MDKKEKIMQSAIRLFSEKGYFSTSVQEIANDCRMSKGSLYNFFDSKEELLIQVIEHNHKKILQQAVNVNLDSSLSPKERLIQKIVVQFDGFRENKDFMIMLRKALPPDNPRIPLLMKRIRATMMNWYKDCLIEAYGKKVELYIWDLALMFQGALREYTYLAVHENKDIDFQSAARFVVERFDAMIHHTRDLEPVLTSREMGEYEAFEADLEPESPEEQIDQLLEELQEKIKNVSMREGARQEAILAIQSLQKEIHENEPRRFLIKSLLLYLAEIEECKPLVHRVEAVFKTLQTK</sequence>
<dbReference type="PROSITE" id="PS50977">
    <property type="entry name" value="HTH_TETR_2"/>
    <property type="match status" value="1"/>
</dbReference>
<dbReference type="InterPro" id="IPR009057">
    <property type="entry name" value="Homeodomain-like_sf"/>
</dbReference>
<dbReference type="PANTHER" id="PTHR43479:SF22">
    <property type="entry name" value="TRANSCRIPTIONAL REGULATOR, TETR FAMILY"/>
    <property type="match status" value="1"/>
</dbReference>
<keyword evidence="5" id="KW-1185">Reference proteome</keyword>
<name>A0ABS2Q3J5_9BACL</name>
<accession>A0ABS2Q3J5</accession>
<dbReference type="Gene3D" id="1.10.357.10">
    <property type="entry name" value="Tetracycline Repressor, domain 2"/>
    <property type="match status" value="1"/>
</dbReference>
<evidence type="ECO:0000256" key="2">
    <source>
        <dbReference type="PROSITE-ProRule" id="PRU00335"/>
    </source>
</evidence>
<evidence type="ECO:0000256" key="1">
    <source>
        <dbReference type="ARBA" id="ARBA00023125"/>
    </source>
</evidence>
<dbReference type="PANTHER" id="PTHR43479">
    <property type="entry name" value="ACREF/ENVCD OPERON REPRESSOR-RELATED"/>
    <property type="match status" value="1"/>
</dbReference>
<dbReference type="EMBL" id="JAFBER010000029">
    <property type="protein sequence ID" value="MBM7646781.1"/>
    <property type="molecule type" value="Genomic_DNA"/>
</dbReference>
<dbReference type="Pfam" id="PF00440">
    <property type="entry name" value="TetR_N"/>
    <property type="match status" value="1"/>
</dbReference>
<protein>
    <submittedName>
        <fullName evidence="4">AcrR family transcriptional regulator</fullName>
    </submittedName>
</protein>
<dbReference type="PRINTS" id="PR00455">
    <property type="entry name" value="HTHTETR"/>
</dbReference>
<comment type="caution">
    <text evidence="4">The sequence shown here is derived from an EMBL/GenBank/DDBJ whole genome shotgun (WGS) entry which is preliminary data.</text>
</comment>
<evidence type="ECO:0000313" key="5">
    <source>
        <dbReference type="Proteomes" id="UP000808914"/>
    </source>
</evidence>
<dbReference type="InterPro" id="IPR050624">
    <property type="entry name" value="HTH-type_Tx_Regulator"/>
</dbReference>
<dbReference type="SUPFAM" id="SSF46689">
    <property type="entry name" value="Homeodomain-like"/>
    <property type="match status" value="1"/>
</dbReference>
<feature type="domain" description="HTH tetR-type" evidence="3">
    <location>
        <begin position="1"/>
        <end position="61"/>
    </location>
</feature>
<reference evidence="4 5" key="1">
    <citation type="submission" date="2021-01" db="EMBL/GenBank/DDBJ databases">
        <title>Genomic Encyclopedia of Type Strains, Phase IV (KMG-IV): sequencing the most valuable type-strain genomes for metagenomic binning, comparative biology and taxonomic classification.</title>
        <authorList>
            <person name="Goeker M."/>
        </authorList>
    </citation>
    <scope>NUCLEOTIDE SEQUENCE [LARGE SCALE GENOMIC DNA]</scope>
    <source>
        <strain evidence="4 5">DSM 28236</strain>
    </source>
</reference>
<dbReference type="Proteomes" id="UP000808914">
    <property type="component" value="Unassembled WGS sequence"/>
</dbReference>